<evidence type="ECO:0000256" key="2">
    <source>
        <dbReference type="ARBA" id="ARBA00010617"/>
    </source>
</evidence>
<dbReference type="Proteomes" id="UP000326939">
    <property type="component" value="Chromosome 6"/>
</dbReference>
<evidence type="ECO:0000256" key="1">
    <source>
        <dbReference type="ARBA" id="ARBA00001971"/>
    </source>
</evidence>
<evidence type="ECO:0000256" key="7">
    <source>
        <dbReference type="ARBA" id="ARBA00023033"/>
    </source>
</evidence>
<evidence type="ECO:0000256" key="4">
    <source>
        <dbReference type="ARBA" id="ARBA00022723"/>
    </source>
</evidence>
<comment type="caution">
    <text evidence="8">The sequence shown here is derived from an EMBL/GenBank/DDBJ whole genome shotgun (WGS) entry which is preliminary data.</text>
</comment>
<dbReference type="GO" id="GO:0016705">
    <property type="term" value="F:oxidoreductase activity, acting on paired donors, with incorporation or reduction of molecular oxygen"/>
    <property type="evidence" value="ECO:0007669"/>
    <property type="project" value="InterPro"/>
</dbReference>
<dbReference type="AlphaFoldDB" id="A0A5N5M9C2"/>
<dbReference type="SUPFAM" id="SSF48264">
    <property type="entry name" value="Cytochrome P450"/>
    <property type="match status" value="1"/>
</dbReference>
<sequence length="198" mass="22973">MELVALNLCKRLGKLSRLVGRDSVMFFHQSGDSTSSSTGGVRENWKDQLEKSKNLWVVSYGLEWNKKQIKKAKIYYRDKSPEFLRDAVINFISAGLDTTSSAFCWFLWLLSLNQEVERNILKELETIREQKGKNIGDGYSLEDVRVMNFRGTAILQDGTFVGEGWIVMYQTFAMERIENTWGKNCYEFVPERWLDNGK</sequence>
<keyword evidence="6" id="KW-0408">Iron</keyword>
<dbReference type="PANTHER" id="PTHR24296">
    <property type="entry name" value="CYTOCHROME P450"/>
    <property type="match status" value="1"/>
</dbReference>
<comment type="cofactor">
    <cofactor evidence="1">
        <name>heme</name>
        <dbReference type="ChEBI" id="CHEBI:30413"/>
    </cofactor>
</comment>
<gene>
    <name evidence="8" type="ORF">DKX38_008966</name>
</gene>
<organism evidence="8 9">
    <name type="scientific">Salix brachista</name>
    <dbReference type="NCBI Taxonomy" id="2182728"/>
    <lineage>
        <taxon>Eukaryota</taxon>
        <taxon>Viridiplantae</taxon>
        <taxon>Streptophyta</taxon>
        <taxon>Embryophyta</taxon>
        <taxon>Tracheophyta</taxon>
        <taxon>Spermatophyta</taxon>
        <taxon>Magnoliopsida</taxon>
        <taxon>eudicotyledons</taxon>
        <taxon>Gunneridae</taxon>
        <taxon>Pentapetalae</taxon>
        <taxon>rosids</taxon>
        <taxon>fabids</taxon>
        <taxon>Malpighiales</taxon>
        <taxon>Salicaceae</taxon>
        <taxon>Saliceae</taxon>
        <taxon>Salix</taxon>
    </lineage>
</organism>
<protein>
    <recommendedName>
        <fullName evidence="10">Cytochrome P450</fullName>
    </recommendedName>
</protein>
<dbReference type="Pfam" id="PF00067">
    <property type="entry name" value="p450"/>
    <property type="match status" value="1"/>
</dbReference>
<dbReference type="InterPro" id="IPR036396">
    <property type="entry name" value="Cyt_P450_sf"/>
</dbReference>
<evidence type="ECO:0000256" key="6">
    <source>
        <dbReference type="ARBA" id="ARBA00023004"/>
    </source>
</evidence>
<keyword evidence="3" id="KW-0349">Heme</keyword>
<dbReference type="GO" id="GO:0020037">
    <property type="term" value="F:heme binding"/>
    <property type="evidence" value="ECO:0007669"/>
    <property type="project" value="InterPro"/>
</dbReference>
<keyword evidence="4" id="KW-0479">Metal-binding</keyword>
<name>A0A5N5M9C2_9ROSI</name>
<dbReference type="InterPro" id="IPR001128">
    <property type="entry name" value="Cyt_P450"/>
</dbReference>
<keyword evidence="7" id="KW-0503">Monooxygenase</keyword>
<dbReference type="Gene3D" id="1.10.630.10">
    <property type="entry name" value="Cytochrome P450"/>
    <property type="match status" value="2"/>
</dbReference>
<evidence type="ECO:0000313" key="8">
    <source>
        <dbReference type="EMBL" id="KAB5551655.1"/>
    </source>
</evidence>
<evidence type="ECO:0000256" key="3">
    <source>
        <dbReference type="ARBA" id="ARBA00022617"/>
    </source>
</evidence>
<dbReference type="GO" id="GO:0004497">
    <property type="term" value="F:monooxygenase activity"/>
    <property type="evidence" value="ECO:0007669"/>
    <property type="project" value="UniProtKB-KW"/>
</dbReference>
<evidence type="ECO:0000313" key="9">
    <source>
        <dbReference type="Proteomes" id="UP000326939"/>
    </source>
</evidence>
<dbReference type="GO" id="GO:0005506">
    <property type="term" value="F:iron ion binding"/>
    <property type="evidence" value="ECO:0007669"/>
    <property type="project" value="InterPro"/>
</dbReference>
<reference evidence="9" key="1">
    <citation type="journal article" date="2019" name="Gigascience">
        <title>De novo genome assembly of the endangered Acer yangbiense, a plant species with extremely small populations endemic to Yunnan Province, China.</title>
        <authorList>
            <person name="Yang J."/>
            <person name="Wariss H.M."/>
            <person name="Tao L."/>
            <person name="Zhang R."/>
            <person name="Yun Q."/>
            <person name="Hollingsworth P."/>
            <person name="Dao Z."/>
            <person name="Luo G."/>
            <person name="Guo H."/>
            <person name="Ma Y."/>
            <person name="Sun W."/>
        </authorList>
    </citation>
    <scope>NUCLEOTIDE SEQUENCE [LARGE SCALE GENOMIC DNA]</scope>
    <source>
        <strain evidence="9">cv. br00</strain>
    </source>
</reference>
<accession>A0A5N5M9C2</accession>
<dbReference type="EMBL" id="VDCV01000006">
    <property type="protein sequence ID" value="KAB5551655.1"/>
    <property type="molecule type" value="Genomic_DNA"/>
</dbReference>
<keyword evidence="9" id="KW-1185">Reference proteome</keyword>
<keyword evidence="5" id="KW-0560">Oxidoreductase</keyword>
<evidence type="ECO:0000256" key="5">
    <source>
        <dbReference type="ARBA" id="ARBA00023002"/>
    </source>
</evidence>
<proteinExistence type="inferred from homology"/>
<comment type="similarity">
    <text evidence="2">Belongs to the cytochrome P450 family.</text>
</comment>
<evidence type="ECO:0008006" key="10">
    <source>
        <dbReference type="Google" id="ProtNLM"/>
    </source>
</evidence>